<feature type="transmembrane region" description="Helical" evidence="7">
    <location>
        <begin position="143"/>
        <end position="165"/>
    </location>
</feature>
<feature type="transmembrane region" description="Helical" evidence="7">
    <location>
        <begin position="61"/>
        <end position="80"/>
    </location>
</feature>
<evidence type="ECO:0000256" key="2">
    <source>
        <dbReference type="ARBA" id="ARBA00010792"/>
    </source>
</evidence>
<accession>A0ABU5GU12</accession>
<keyword evidence="6 7" id="KW-0472">Membrane</keyword>
<dbReference type="SUPFAM" id="SSF48317">
    <property type="entry name" value="Acid phosphatase/Vanadium-dependent haloperoxidase"/>
    <property type="match status" value="1"/>
</dbReference>
<dbReference type="InterPro" id="IPR036938">
    <property type="entry name" value="PAP2/HPO_sf"/>
</dbReference>
<feature type="transmembrane region" description="Helical" evidence="7">
    <location>
        <begin position="16"/>
        <end position="49"/>
    </location>
</feature>
<dbReference type="SMART" id="SM00014">
    <property type="entry name" value="acidPPc"/>
    <property type="match status" value="1"/>
</dbReference>
<keyword evidence="5 7" id="KW-1133">Transmembrane helix</keyword>
<comment type="caution">
    <text evidence="9">The sequence shown here is derived from an EMBL/GenBank/DDBJ whole genome shotgun (WGS) entry which is preliminary data.</text>
</comment>
<feature type="transmembrane region" description="Helical" evidence="7">
    <location>
        <begin position="209"/>
        <end position="229"/>
    </location>
</feature>
<feature type="transmembrane region" description="Helical" evidence="7">
    <location>
        <begin position="260"/>
        <end position="277"/>
    </location>
</feature>
<gene>
    <name evidence="9" type="ORF">TOI97_12950</name>
</gene>
<dbReference type="Proteomes" id="UP001294570">
    <property type="component" value="Unassembled WGS sequence"/>
</dbReference>
<evidence type="ECO:0000313" key="9">
    <source>
        <dbReference type="EMBL" id="MDY7220466.1"/>
    </source>
</evidence>
<evidence type="ECO:0000256" key="6">
    <source>
        <dbReference type="ARBA" id="ARBA00023136"/>
    </source>
</evidence>
<dbReference type="Pfam" id="PF09335">
    <property type="entry name" value="VTT_dom"/>
    <property type="match status" value="1"/>
</dbReference>
<organism evidence="9 10">
    <name type="scientific">Denitrificimonas halotolerans</name>
    <dbReference type="NCBI Taxonomy" id="3098930"/>
    <lineage>
        <taxon>Bacteria</taxon>
        <taxon>Pseudomonadati</taxon>
        <taxon>Pseudomonadota</taxon>
        <taxon>Gammaproteobacteria</taxon>
        <taxon>Pseudomonadales</taxon>
        <taxon>Pseudomonadaceae</taxon>
        <taxon>Denitrificimonas</taxon>
    </lineage>
</organism>
<feature type="domain" description="Phosphatidic acid phosphatase type 2/haloperoxidase" evidence="8">
    <location>
        <begin position="282"/>
        <end position="393"/>
    </location>
</feature>
<evidence type="ECO:0000313" key="10">
    <source>
        <dbReference type="Proteomes" id="UP001294570"/>
    </source>
</evidence>
<feature type="transmembrane region" description="Helical" evidence="7">
    <location>
        <begin position="408"/>
        <end position="427"/>
    </location>
</feature>
<dbReference type="InterPro" id="IPR000326">
    <property type="entry name" value="PAP2/HPO"/>
</dbReference>
<name>A0ABU5GU12_9GAMM</name>
<dbReference type="PANTHER" id="PTHR30353:SF15">
    <property type="entry name" value="INNER MEMBRANE PROTEIN YABI"/>
    <property type="match status" value="1"/>
</dbReference>
<feature type="transmembrane region" description="Helical" evidence="7">
    <location>
        <begin position="378"/>
        <end position="396"/>
    </location>
</feature>
<feature type="transmembrane region" description="Helical" evidence="7">
    <location>
        <begin position="351"/>
        <end position="372"/>
    </location>
</feature>
<comment type="subcellular location">
    <subcellularLocation>
        <location evidence="1">Cell membrane</location>
        <topology evidence="1">Multi-pass membrane protein</topology>
    </subcellularLocation>
</comment>
<evidence type="ECO:0000256" key="5">
    <source>
        <dbReference type="ARBA" id="ARBA00022989"/>
    </source>
</evidence>
<sequence length="438" mass="48114">MNEFIQTALAWSHGSIYWLGALIFITALLECLALVGIVLPGVVLMFALAVIAGSSDLGLPALLLLSWLGGLSGDVLSYALGHRLKHKVPRLPLLRKNPHWLISAQIHFERYGALSLVLGRFIGPLRPILPMVAGMLAMPRSRFFIVSIIAAAGWAIAYTLPGWMVGAALDLNPPKGFWLEAGWVIAILTICAAASIFSSLRAWRSSSFIAASLCALALLSLMLGFQHLAVFDTYLHDLSQIMRTSSFDQIMTAITRLGDFSTQLTVSTLLCTLLLLFKQYRALFFTAITLLTVTLSNYTFKHIFARTRPEILLEPLSNFSFPSGHSASGFAFFLVLGVLAGRQQPQRWRAIWMSAAFIPATLIAVSRVYLTAHWPTDILAGALLASTVCALNLLLIQARQPIPALTKLHWRVIVLVLLIAFATTLSWDFASTLKMYAY</sequence>
<evidence type="ECO:0000259" key="8">
    <source>
        <dbReference type="SMART" id="SM00014"/>
    </source>
</evidence>
<reference evidence="9 10" key="1">
    <citation type="submission" date="2023-12" db="EMBL/GenBank/DDBJ databases">
        <title>Denitrificimonas halotolerans sp. nov.,a novel species isolated from landfill leachate.</title>
        <authorList>
            <person name="Wang S."/>
        </authorList>
    </citation>
    <scope>NUCLEOTIDE SEQUENCE [LARGE SCALE GENOMIC DNA]</scope>
    <source>
        <strain evidence="9 10">JX-1</strain>
    </source>
</reference>
<evidence type="ECO:0000256" key="1">
    <source>
        <dbReference type="ARBA" id="ARBA00004651"/>
    </source>
</evidence>
<dbReference type="InterPro" id="IPR032818">
    <property type="entry name" value="DedA-like"/>
</dbReference>
<keyword evidence="4 7" id="KW-0812">Transmembrane</keyword>
<protein>
    <submittedName>
        <fullName evidence="9">Bifunctional DedA family/phosphatase PAP2 family protein</fullName>
    </submittedName>
</protein>
<feature type="transmembrane region" description="Helical" evidence="7">
    <location>
        <begin position="282"/>
        <end position="300"/>
    </location>
</feature>
<feature type="transmembrane region" description="Helical" evidence="7">
    <location>
        <begin position="320"/>
        <end position="339"/>
    </location>
</feature>
<proteinExistence type="inferred from homology"/>
<evidence type="ECO:0000256" key="4">
    <source>
        <dbReference type="ARBA" id="ARBA00022692"/>
    </source>
</evidence>
<dbReference type="RefSeq" id="WP_321554545.1">
    <property type="nucleotide sequence ID" value="NZ_JAXIVU010000034.1"/>
</dbReference>
<keyword evidence="10" id="KW-1185">Reference proteome</keyword>
<evidence type="ECO:0000256" key="7">
    <source>
        <dbReference type="SAM" id="Phobius"/>
    </source>
</evidence>
<comment type="similarity">
    <text evidence="2">Belongs to the DedA family.</text>
</comment>
<dbReference type="EMBL" id="JAXIVU010000034">
    <property type="protein sequence ID" value="MDY7220466.1"/>
    <property type="molecule type" value="Genomic_DNA"/>
</dbReference>
<keyword evidence="3" id="KW-1003">Cell membrane</keyword>
<feature type="transmembrane region" description="Helical" evidence="7">
    <location>
        <begin position="177"/>
        <end position="197"/>
    </location>
</feature>
<dbReference type="PANTHER" id="PTHR30353">
    <property type="entry name" value="INNER MEMBRANE PROTEIN DEDA-RELATED"/>
    <property type="match status" value="1"/>
</dbReference>
<evidence type="ECO:0000256" key="3">
    <source>
        <dbReference type="ARBA" id="ARBA00022475"/>
    </source>
</evidence>
<dbReference type="Pfam" id="PF01569">
    <property type="entry name" value="PAP2"/>
    <property type="match status" value="1"/>
</dbReference>
<dbReference type="InterPro" id="IPR032816">
    <property type="entry name" value="VTT_dom"/>
</dbReference>
<dbReference type="CDD" id="cd03392">
    <property type="entry name" value="PAP2_like_2"/>
    <property type="match status" value="1"/>
</dbReference>
<dbReference type="Gene3D" id="1.20.144.10">
    <property type="entry name" value="Phosphatidic acid phosphatase type 2/haloperoxidase"/>
    <property type="match status" value="1"/>
</dbReference>